<name>A0A420YLF7_9PEZI</name>
<dbReference type="STRING" id="177199.A0A420YLF7"/>
<feature type="transmembrane region" description="Helical" evidence="1">
    <location>
        <begin position="92"/>
        <end position="117"/>
    </location>
</feature>
<evidence type="ECO:0000313" key="2">
    <source>
        <dbReference type="EMBL" id="RKU48665.1"/>
    </source>
</evidence>
<dbReference type="OrthoDB" id="1523883at2759"/>
<comment type="caution">
    <text evidence="2">The sequence shown here is derived from an EMBL/GenBank/DDBJ whole genome shotgun (WGS) entry which is preliminary data.</text>
</comment>
<evidence type="ECO:0008006" key="4">
    <source>
        <dbReference type="Google" id="ProtNLM"/>
    </source>
</evidence>
<proteinExistence type="predicted"/>
<evidence type="ECO:0000256" key="1">
    <source>
        <dbReference type="SAM" id="Phobius"/>
    </source>
</evidence>
<reference evidence="2 3" key="1">
    <citation type="submission" date="2018-08" db="EMBL/GenBank/DDBJ databases">
        <title>Draft genome of the lignicolous fungus Coniochaeta pulveracea.</title>
        <authorList>
            <person name="Borstlap C.J."/>
            <person name="De Witt R.N."/>
            <person name="Botha A."/>
            <person name="Volschenk H."/>
        </authorList>
    </citation>
    <scope>NUCLEOTIDE SEQUENCE [LARGE SCALE GENOMIC DNA]</scope>
    <source>
        <strain evidence="2 3">CAB683</strain>
    </source>
</reference>
<dbReference type="AlphaFoldDB" id="A0A420YLF7"/>
<keyword evidence="1" id="KW-0812">Transmembrane</keyword>
<keyword evidence="1" id="KW-0472">Membrane</keyword>
<dbReference type="EMBL" id="QVQW01000004">
    <property type="protein sequence ID" value="RKU48665.1"/>
    <property type="molecule type" value="Genomic_DNA"/>
</dbReference>
<feature type="transmembrane region" description="Helical" evidence="1">
    <location>
        <begin position="138"/>
        <end position="160"/>
    </location>
</feature>
<feature type="transmembrane region" description="Helical" evidence="1">
    <location>
        <begin position="53"/>
        <end position="72"/>
    </location>
</feature>
<keyword evidence="3" id="KW-1185">Reference proteome</keyword>
<gene>
    <name evidence="2" type="ORF">DL546_009411</name>
</gene>
<sequence>MASRTIFDPIALLRLTPTITSSFSLWYCVDQYLFFNNFTTPANRQKGSEILPLYWKSLLGPGLGVIFSLYGITIGSAVANLYLGPPATSSRLYGIGACFAAAHFTFVPIVSKIIKAIAEDESKGQSWKDQKKWLKVHAIRSVIVDLPGWVCFLTAALQLVTV</sequence>
<accession>A0A420YLF7</accession>
<organism evidence="2 3">
    <name type="scientific">Coniochaeta pulveracea</name>
    <dbReference type="NCBI Taxonomy" id="177199"/>
    <lineage>
        <taxon>Eukaryota</taxon>
        <taxon>Fungi</taxon>
        <taxon>Dikarya</taxon>
        <taxon>Ascomycota</taxon>
        <taxon>Pezizomycotina</taxon>
        <taxon>Sordariomycetes</taxon>
        <taxon>Sordariomycetidae</taxon>
        <taxon>Coniochaetales</taxon>
        <taxon>Coniochaetaceae</taxon>
        <taxon>Coniochaeta</taxon>
    </lineage>
</organism>
<evidence type="ECO:0000313" key="3">
    <source>
        <dbReference type="Proteomes" id="UP000275385"/>
    </source>
</evidence>
<dbReference type="Proteomes" id="UP000275385">
    <property type="component" value="Unassembled WGS sequence"/>
</dbReference>
<keyword evidence="1" id="KW-1133">Transmembrane helix</keyword>
<protein>
    <recommendedName>
        <fullName evidence="4">DUF1772 domain-containing protein</fullName>
    </recommendedName>
</protein>